<dbReference type="EMBL" id="JAAAUY010000092">
    <property type="protein sequence ID" value="KAF9335630.1"/>
    <property type="molecule type" value="Genomic_DNA"/>
</dbReference>
<protein>
    <submittedName>
        <fullName evidence="1">Uncharacterized protein</fullName>
    </submittedName>
</protein>
<name>A0A9P5SQP6_9FUNG</name>
<gene>
    <name evidence="1" type="ORF">BG006_011055</name>
</gene>
<dbReference type="Proteomes" id="UP000696485">
    <property type="component" value="Unassembled WGS sequence"/>
</dbReference>
<keyword evidence="2" id="KW-1185">Reference proteome</keyword>
<proteinExistence type="predicted"/>
<comment type="caution">
    <text evidence="1">The sequence shown here is derived from an EMBL/GenBank/DDBJ whole genome shotgun (WGS) entry which is preliminary data.</text>
</comment>
<organism evidence="1 2">
    <name type="scientific">Podila minutissima</name>
    <dbReference type="NCBI Taxonomy" id="64525"/>
    <lineage>
        <taxon>Eukaryota</taxon>
        <taxon>Fungi</taxon>
        <taxon>Fungi incertae sedis</taxon>
        <taxon>Mucoromycota</taxon>
        <taxon>Mortierellomycotina</taxon>
        <taxon>Mortierellomycetes</taxon>
        <taxon>Mortierellales</taxon>
        <taxon>Mortierellaceae</taxon>
        <taxon>Podila</taxon>
    </lineage>
</organism>
<accession>A0A9P5SQP6</accession>
<sequence length="108" mass="12750">MGMPMPFLYNAPKHPQYELEHNVTLNEHCTKPKSKKHLIYMFITEDTDTLYQENLRISDEIVFIANSMFVGFVTLTKVDDDTYVDYGFFVSLQKNFTENTFFGRFETN</sequence>
<evidence type="ECO:0000313" key="1">
    <source>
        <dbReference type="EMBL" id="KAF9335630.1"/>
    </source>
</evidence>
<reference evidence="1" key="1">
    <citation type="journal article" date="2020" name="Fungal Divers.">
        <title>Resolving the Mortierellaceae phylogeny through synthesis of multi-gene phylogenetics and phylogenomics.</title>
        <authorList>
            <person name="Vandepol N."/>
            <person name="Liber J."/>
            <person name="Desiro A."/>
            <person name="Na H."/>
            <person name="Kennedy M."/>
            <person name="Barry K."/>
            <person name="Grigoriev I.V."/>
            <person name="Miller A.N."/>
            <person name="O'Donnell K."/>
            <person name="Stajich J.E."/>
            <person name="Bonito G."/>
        </authorList>
    </citation>
    <scope>NUCLEOTIDE SEQUENCE</scope>
    <source>
        <strain evidence="1">NVP1</strain>
    </source>
</reference>
<evidence type="ECO:0000313" key="2">
    <source>
        <dbReference type="Proteomes" id="UP000696485"/>
    </source>
</evidence>
<dbReference type="AlphaFoldDB" id="A0A9P5SQP6"/>